<dbReference type="PANTHER" id="PTHR42901:SF1">
    <property type="entry name" value="ALCOHOL DEHYDROGENASE"/>
    <property type="match status" value="1"/>
</dbReference>
<dbReference type="Gene3D" id="3.40.50.720">
    <property type="entry name" value="NAD(P)-binding Rossmann-like Domain"/>
    <property type="match status" value="1"/>
</dbReference>
<dbReference type="GO" id="GO:0016616">
    <property type="term" value="F:oxidoreductase activity, acting on the CH-OH group of donors, NAD or NADP as acceptor"/>
    <property type="evidence" value="ECO:0007669"/>
    <property type="project" value="UniProtKB-ARBA"/>
</dbReference>
<evidence type="ECO:0000256" key="1">
    <source>
        <dbReference type="ARBA" id="ARBA00006484"/>
    </source>
</evidence>
<dbReference type="Pfam" id="PF00106">
    <property type="entry name" value="adh_short"/>
    <property type="match status" value="1"/>
</dbReference>
<dbReference type="PANTHER" id="PTHR42901">
    <property type="entry name" value="ALCOHOL DEHYDROGENASE"/>
    <property type="match status" value="1"/>
</dbReference>
<dbReference type="CDD" id="cd05233">
    <property type="entry name" value="SDR_c"/>
    <property type="match status" value="1"/>
</dbReference>
<name>A0A381QK09_9ZZZZ</name>
<accession>A0A381QK09</accession>
<organism evidence="3">
    <name type="scientific">marine metagenome</name>
    <dbReference type="NCBI Taxonomy" id="408172"/>
    <lineage>
        <taxon>unclassified sequences</taxon>
        <taxon>metagenomes</taxon>
        <taxon>ecological metagenomes</taxon>
    </lineage>
</organism>
<proteinExistence type="inferred from homology"/>
<dbReference type="InterPro" id="IPR002347">
    <property type="entry name" value="SDR_fam"/>
</dbReference>
<sequence length="249" mass="27645">MNSDTIKINLKDKVLLITGATSGIGKAISKDLIKSNAKLILTGRSKSKLEELATEIKSEVFTISADLSNPKDVNHLIQESLNKFSRIDVLIANAGVYEPSEVKSGNPDNWDNVIKVNVNSVFRTINLVLPSMIKNKFGDIIIMCSVSGYQAIRWEPIYSATKHAIKSFAHGLRTQVAKDNIRVSSLAPGMVLTELWGYTEKDQIEITKKIEAGEGLHSDDIVETIKFILSRPRNVTIRDLVMLPRNQDL</sequence>
<keyword evidence="2" id="KW-0560">Oxidoreductase</keyword>
<evidence type="ECO:0000256" key="2">
    <source>
        <dbReference type="ARBA" id="ARBA00023002"/>
    </source>
</evidence>
<dbReference type="SUPFAM" id="SSF51735">
    <property type="entry name" value="NAD(P)-binding Rossmann-fold domains"/>
    <property type="match status" value="1"/>
</dbReference>
<evidence type="ECO:0000313" key="3">
    <source>
        <dbReference type="EMBL" id="SUZ78769.1"/>
    </source>
</evidence>
<comment type="similarity">
    <text evidence="1">Belongs to the short-chain dehydrogenases/reductases (SDR) family.</text>
</comment>
<protein>
    <submittedName>
        <fullName evidence="3">Uncharacterized protein</fullName>
    </submittedName>
</protein>
<reference evidence="3" key="1">
    <citation type="submission" date="2018-05" db="EMBL/GenBank/DDBJ databases">
        <authorList>
            <person name="Lanie J.A."/>
            <person name="Ng W.-L."/>
            <person name="Kazmierczak K.M."/>
            <person name="Andrzejewski T.M."/>
            <person name="Davidsen T.M."/>
            <person name="Wayne K.J."/>
            <person name="Tettelin H."/>
            <person name="Glass J.I."/>
            <person name="Rusch D."/>
            <person name="Podicherti R."/>
            <person name="Tsui H.-C.T."/>
            <person name="Winkler M.E."/>
        </authorList>
    </citation>
    <scope>NUCLEOTIDE SEQUENCE</scope>
</reference>
<gene>
    <name evidence="3" type="ORF">METZ01_LOCUS31623</name>
</gene>
<dbReference type="PROSITE" id="PS00061">
    <property type="entry name" value="ADH_SHORT"/>
    <property type="match status" value="1"/>
</dbReference>
<dbReference type="AlphaFoldDB" id="A0A381QK09"/>
<dbReference type="FunFam" id="3.40.50.720:FF:000047">
    <property type="entry name" value="NADP-dependent L-serine/L-allo-threonine dehydrogenase"/>
    <property type="match status" value="1"/>
</dbReference>
<dbReference type="PRINTS" id="PR00080">
    <property type="entry name" value="SDRFAMILY"/>
</dbReference>
<dbReference type="EMBL" id="UINC01001366">
    <property type="protein sequence ID" value="SUZ78769.1"/>
    <property type="molecule type" value="Genomic_DNA"/>
</dbReference>
<dbReference type="InterPro" id="IPR036291">
    <property type="entry name" value="NAD(P)-bd_dom_sf"/>
</dbReference>
<dbReference type="PRINTS" id="PR00081">
    <property type="entry name" value="GDHRDH"/>
</dbReference>
<dbReference type="InterPro" id="IPR020904">
    <property type="entry name" value="Sc_DH/Rdtase_CS"/>
</dbReference>